<dbReference type="Pfam" id="PF08450">
    <property type="entry name" value="SGL"/>
    <property type="match status" value="1"/>
</dbReference>
<dbReference type="EMBL" id="QJJK01000005">
    <property type="protein sequence ID" value="PXW59072.1"/>
    <property type="molecule type" value="Genomic_DNA"/>
</dbReference>
<comment type="caution">
    <text evidence="4">The sequence shown here is derived from an EMBL/GenBank/DDBJ whole genome shotgun (WGS) entry which is preliminary data.</text>
</comment>
<feature type="region of interest" description="Disordered" evidence="2">
    <location>
        <begin position="1"/>
        <end position="23"/>
    </location>
</feature>
<dbReference type="Gene3D" id="2.120.10.30">
    <property type="entry name" value="TolB, C-terminal domain"/>
    <property type="match status" value="1"/>
</dbReference>
<evidence type="ECO:0000256" key="1">
    <source>
        <dbReference type="ARBA" id="ARBA00022801"/>
    </source>
</evidence>
<evidence type="ECO:0000259" key="3">
    <source>
        <dbReference type="Pfam" id="PF08450"/>
    </source>
</evidence>
<accession>A0A2V3U7C7</accession>
<dbReference type="AlphaFoldDB" id="A0A2V3U7C7"/>
<dbReference type="InterPro" id="IPR011042">
    <property type="entry name" value="6-blade_b-propeller_TolB-like"/>
</dbReference>
<dbReference type="GO" id="GO:0016787">
    <property type="term" value="F:hydrolase activity"/>
    <property type="evidence" value="ECO:0007669"/>
    <property type="project" value="UniProtKB-KW"/>
</dbReference>
<feature type="domain" description="SMP-30/Gluconolactonase/LRE-like region" evidence="3">
    <location>
        <begin position="33"/>
        <end position="307"/>
    </location>
</feature>
<dbReference type="Proteomes" id="UP000248021">
    <property type="component" value="Unassembled WGS sequence"/>
</dbReference>
<evidence type="ECO:0000256" key="2">
    <source>
        <dbReference type="SAM" id="MobiDB-lite"/>
    </source>
</evidence>
<proteinExistence type="predicted"/>
<keyword evidence="5" id="KW-1185">Reference proteome</keyword>
<reference evidence="4 5" key="1">
    <citation type="submission" date="2018-05" db="EMBL/GenBank/DDBJ databases">
        <title>Genomic Encyclopedia of Type Strains, Phase IV (KMG-IV): sequencing the most valuable type-strain genomes for metagenomic binning, comparative biology and taxonomic classification.</title>
        <authorList>
            <person name="Goeker M."/>
        </authorList>
    </citation>
    <scope>NUCLEOTIDE SEQUENCE [LARGE SCALE GENOMIC DNA]</scope>
    <source>
        <strain evidence="4 5">DSM 6462</strain>
    </source>
</reference>
<dbReference type="RefSeq" id="WP_170147245.1">
    <property type="nucleotide sequence ID" value="NZ_JAHBRY010000001.1"/>
</dbReference>
<name>A0A2V3U7C7_9HYPH</name>
<sequence length="323" mass="35134">MTRPLDVPREALRTRPDPDGRDGRLAVAATVTFTEGPTCDRAGTLYFSDVRGNRILRLRDDGDLALFRYPANFANGMVCDPQDRLWICEEGEGEGGREARISCTDLATGEERITVAAYGGRRFRGPKDITFDSRGRIYFTDGSRPFFLADRGDPATLTPGSAVYRIDPDGTVVRILDHHRVREPNGIVVSPDDATLYLVENDPRPGGIRRLLAFALDETGAAGEGRVLHDFGDGRSADGLSVDRSGRLWVAAGLNALRGLAETLANRAGVYVFEPSGALVEMIAVPEDTVTNTCFGGPDRRTLFVTAGKTIYRLRTEEAGLGN</sequence>
<dbReference type="InterPro" id="IPR013658">
    <property type="entry name" value="SGL"/>
</dbReference>
<dbReference type="PANTHER" id="PTHR47572">
    <property type="entry name" value="LIPOPROTEIN-RELATED"/>
    <property type="match status" value="1"/>
</dbReference>
<keyword evidence="1" id="KW-0378">Hydrolase</keyword>
<gene>
    <name evidence="4" type="ORF">C7450_105424</name>
</gene>
<dbReference type="InterPro" id="IPR051262">
    <property type="entry name" value="SMP-30/CGR1_Lactonase"/>
</dbReference>
<evidence type="ECO:0000313" key="5">
    <source>
        <dbReference type="Proteomes" id="UP000248021"/>
    </source>
</evidence>
<organism evidence="4 5">
    <name type="scientific">Chelatococcus asaccharovorans</name>
    <dbReference type="NCBI Taxonomy" id="28210"/>
    <lineage>
        <taxon>Bacteria</taxon>
        <taxon>Pseudomonadati</taxon>
        <taxon>Pseudomonadota</taxon>
        <taxon>Alphaproteobacteria</taxon>
        <taxon>Hyphomicrobiales</taxon>
        <taxon>Chelatococcaceae</taxon>
        <taxon>Chelatococcus</taxon>
    </lineage>
</organism>
<dbReference type="SUPFAM" id="SSF63829">
    <property type="entry name" value="Calcium-dependent phosphotriesterase"/>
    <property type="match status" value="1"/>
</dbReference>
<dbReference type="PANTHER" id="PTHR47572:SF4">
    <property type="entry name" value="LACTONASE DRP35"/>
    <property type="match status" value="1"/>
</dbReference>
<protein>
    <submittedName>
        <fullName evidence="4">Gluconolactonase</fullName>
    </submittedName>
</protein>
<evidence type="ECO:0000313" key="4">
    <source>
        <dbReference type="EMBL" id="PXW59072.1"/>
    </source>
</evidence>